<dbReference type="Pfam" id="PF08241">
    <property type="entry name" value="Methyltransf_11"/>
    <property type="match status" value="1"/>
</dbReference>
<dbReference type="GO" id="GO:0008757">
    <property type="term" value="F:S-adenosylmethionine-dependent methyltransferase activity"/>
    <property type="evidence" value="ECO:0007669"/>
    <property type="project" value="InterPro"/>
</dbReference>
<dbReference type="AlphaFoldDB" id="A0A4Q7ZKA2"/>
<evidence type="ECO:0000256" key="1">
    <source>
        <dbReference type="ARBA" id="ARBA00022679"/>
    </source>
</evidence>
<proteinExistence type="predicted"/>
<name>A0A4Q7ZKA2_9ACTN</name>
<dbReference type="CDD" id="cd02440">
    <property type="entry name" value="AdoMet_MTases"/>
    <property type="match status" value="1"/>
</dbReference>
<reference evidence="3 4" key="1">
    <citation type="submission" date="2019-02" db="EMBL/GenBank/DDBJ databases">
        <title>Sequencing the genomes of 1000 actinobacteria strains.</title>
        <authorList>
            <person name="Klenk H.-P."/>
        </authorList>
    </citation>
    <scope>NUCLEOTIDE SEQUENCE [LARGE SCALE GENOMIC DNA]</scope>
    <source>
        <strain evidence="3 4">DSM 45162</strain>
    </source>
</reference>
<dbReference type="InterPro" id="IPR050447">
    <property type="entry name" value="Erg6_SMT_methyltransf"/>
</dbReference>
<dbReference type="Gene3D" id="3.40.50.150">
    <property type="entry name" value="Vaccinia Virus protein VP39"/>
    <property type="match status" value="1"/>
</dbReference>
<dbReference type="OrthoDB" id="3372196at2"/>
<keyword evidence="3" id="KW-0489">Methyltransferase</keyword>
<dbReference type="InterPro" id="IPR029063">
    <property type="entry name" value="SAM-dependent_MTases_sf"/>
</dbReference>
<dbReference type="SUPFAM" id="SSF53335">
    <property type="entry name" value="S-adenosyl-L-methionine-dependent methyltransferases"/>
    <property type="match status" value="1"/>
</dbReference>
<comment type="caution">
    <text evidence="3">The sequence shown here is derived from an EMBL/GenBank/DDBJ whole genome shotgun (WGS) entry which is preliminary data.</text>
</comment>
<protein>
    <submittedName>
        <fullName evidence="3">Methyltransferase family protein</fullName>
    </submittedName>
</protein>
<evidence type="ECO:0000313" key="4">
    <source>
        <dbReference type="Proteomes" id="UP000292564"/>
    </source>
</evidence>
<keyword evidence="1 3" id="KW-0808">Transferase</keyword>
<feature type="domain" description="Methyltransferase type 11" evidence="2">
    <location>
        <begin position="68"/>
        <end position="166"/>
    </location>
</feature>
<dbReference type="PANTHER" id="PTHR44068:SF11">
    <property type="entry name" value="GERANYL DIPHOSPHATE 2-C-METHYLTRANSFERASE"/>
    <property type="match status" value="1"/>
</dbReference>
<dbReference type="GO" id="GO:0032259">
    <property type="term" value="P:methylation"/>
    <property type="evidence" value="ECO:0007669"/>
    <property type="project" value="UniProtKB-KW"/>
</dbReference>
<keyword evidence="4" id="KW-1185">Reference proteome</keyword>
<dbReference type="RefSeq" id="WP_130510119.1">
    <property type="nucleotide sequence ID" value="NZ_SHKY01000001.1"/>
</dbReference>
<dbReference type="Proteomes" id="UP000292564">
    <property type="component" value="Unassembled WGS sequence"/>
</dbReference>
<evidence type="ECO:0000259" key="2">
    <source>
        <dbReference type="Pfam" id="PF08241"/>
    </source>
</evidence>
<evidence type="ECO:0000313" key="3">
    <source>
        <dbReference type="EMBL" id="RZU51347.1"/>
    </source>
</evidence>
<dbReference type="PANTHER" id="PTHR44068">
    <property type="entry name" value="ZGC:194242"/>
    <property type="match status" value="1"/>
</dbReference>
<organism evidence="3 4">
    <name type="scientific">Krasilnikovia cinnamomea</name>
    <dbReference type="NCBI Taxonomy" id="349313"/>
    <lineage>
        <taxon>Bacteria</taxon>
        <taxon>Bacillati</taxon>
        <taxon>Actinomycetota</taxon>
        <taxon>Actinomycetes</taxon>
        <taxon>Micromonosporales</taxon>
        <taxon>Micromonosporaceae</taxon>
        <taxon>Krasilnikovia</taxon>
    </lineage>
</organism>
<dbReference type="EMBL" id="SHKY01000001">
    <property type="protein sequence ID" value="RZU51347.1"/>
    <property type="molecule type" value="Genomic_DNA"/>
</dbReference>
<sequence length="259" mass="28549">MSASRPIDAAFFDDLFGAYERSPAIRALMRSALDERLPVEVEPYSFVTMNALEAIAQQLRLSTDALLVDLACGRGGPGMWITRATGARLIGVDFSAVAVTQARARIAAFRLQDRAEFRIGELHATGLTDAQADALLCVDSVQFAGDPRLVAQEAARVLRPGGSLVFTGWEPRETGDHRLPECFVNLDFGGLLRTAGFDEVAVTHRPDLQRRQQAVFRRALATDPGRDRAMTQLRAEAVRMLPLMPLLRRVHITAVRARR</sequence>
<accession>A0A4Q7ZKA2</accession>
<gene>
    <name evidence="3" type="ORF">EV385_3162</name>
</gene>
<dbReference type="InterPro" id="IPR013216">
    <property type="entry name" value="Methyltransf_11"/>
</dbReference>